<keyword evidence="6" id="KW-0067">ATP-binding</keyword>
<accession>A0AAX4PCW1</accession>
<evidence type="ECO:0000256" key="6">
    <source>
        <dbReference type="ARBA" id="ARBA00022840"/>
    </source>
</evidence>
<dbReference type="SMART" id="SM00072">
    <property type="entry name" value="GuKc"/>
    <property type="match status" value="1"/>
</dbReference>
<keyword evidence="5 11" id="KW-0418">Kinase</keyword>
<evidence type="ECO:0000256" key="8">
    <source>
        <dbReference type="ARBA" id="ARBA00067520"/>
    </source>
</evidence>
<comment type="catalytic activity">
    <reaction evidence="7">
        <text>GMP + ATP = GDP + ADP</text>
        <dbReference type="Rhea" id="RHEA:20780"/>
        <dbReference type="ChEBI" id="CHEBI:30616"/>
        <dbReference type="ChEBI" id="CHEBI:58115"/>
        <dbReference type="ChEBI" id="CHEBI:58189"/>
        <dbReference type="ChEBI" id="CHEBI:456216"/>
        <dbReference type="EC" id="2.7.4.8"/>
    </reaction>
</comment>
<dbReference type="EC" id="2.7.4.8" evidence="2"/>
<dbReference type="NCBIfam" id="TIGR03263">
    <property type="entry name" value="guanyl_kin"/>
    <property type="match status" value="1"/>
</dbReference>
<evidence type="ECO:0000256" key="7">
    <source>
        <dbReference type="ARBA" id="ARBA00048594"/>
    </source>
</evidence>
<evidence type="ECO:0000256" key="2">
    <source>
        <dbReference type="ARBA" id="ARBA00012961"/>
    </source>
</evidence>
<dbReference type="PANTHER" id="PTHR23117">
    <property type="entry name" value="GUANYLATE KINASE-RELATED"/>
    <property type="match status" value="1"/>
</dbReference>
<dbReference type="CDD" id="cd00071">
    <property type="entry name" value="GMPK"/>
    <property type="match status" value="1"/>
</dbReference>
<dbReference type="SUPFAM" id="SSF52540">
    <property type="entry name" value="P-loop containing nucleoside triphosphate hydrolases"/>
    <property type="match status" value="1"/>
</dbReference>
<dbReference type="EMBL" id="CP151508">
    <property type="protein sequence ID" value="WZN63978.1"/>
    <property type="molecule type" value="Genomic_DNA"/>
</dbReference>
<dbReference type="PROSITE" id="PS00856">
    <property type="entry name" value="GUANYLATE_KINASE_1"/>
    <property type="match status" value="1"/>
</dbReference>
<dbReference type="Gene3D" id="3.30.63.10">
    <property type="entry name" value="Guanylate Kinase phosphate binding domain"/>
    <property type="match status" value="1"/>
</dbReference>
<dbReference type="AlphaFoldDB" id="A0AAX4PCW1"/>
<dbReference type="FunFam" id="3.30.63.10:FF:000002">
    <property type="entry name" value="Guanylate kinase 1"/>
    <property type="match status" value="1"/>
</dbReference>
<dbReference type="InterPro" id="IPR017665">
    <property type="entry name" value="Guanylate_kinase"/>
</dbReference>
<gene>
    <name evidence="11" type="ORF">HKI87_08g55320</name>
</gene>
<sequence length="209" mass="23434">MSGTGEGARPSALLVCGPSGVGKGTLIARLLEEFPNKFGFSCSHTTRRPREGEINGVHYHYVEKAEMLQDIDDGKFLEFAHVSSNIYGTSFDSVRKVIEQEQKSCVLDIDMQGAEQVHQDGSISKVGVFILPPSFEVLEERLRGRGTETEEAIKIRLETAKREIDFGESDKEIFEHKLINEDLEECYRKFKEIALLAYNGGRDFPSGEE</sequence>
<keyword evidence="3" id="KW-0808">Transferase</keyword>
<dbReference type="Gene3D" id="3.40.50.300">
    <property type="entry name" value="P-loop containing nucleotide triphosphate hydrolases"/>
    <property type="match status" value="1"/>
</dbReference>
<evidence type="ECO:0000259" key="10">
    <source>
        <dbReference type="PROSITE" id="PS50052"/>
    </source>
</evidence>
<dbReference type="PANTHER" id="PTHR23117:SF13">
    <property type="entry name" value="GUANYLATE KINASE"/>
    <property type="match status" value="1"/>
</dbReference>
<dbReference type="GO" id="GO:0005829">
    <property type="term" value="C:cytosol"/>
    <property type="evidence" value="ECO:0007669"/>
    <property type="project" value="TreeGrafter"/>
</dbReference>
<dbReference type="InterPro" id="IPR020590">
    <property type="entry name" value="Guanylate_kinase_CS"/>
</dbReference>
<reference evidence="11 12" key="1">
    <citation type="submission" date="2024-03" db="EMBL/GenBank/DDBJ databases">
        <title>Complete genome sequence of the green alga Chloropicon roscoffensis RCC1871.</title>
        <authorList>
            <person name="Lemieux C."/>
            <person name="Pombert J.-F."/>
            <person name="Otis C."/>
            <person name="Turmel M."/>
        </authorList>
    </citation>
    <scope>NUCLEOTIDE SEQUENCE [LARGE SCALE GENOMIC DNA]</scope>
    <source>
        <strain evidence="11 12">RCC1871</strain>
    </source>
</reference>
<dbReference type="Pfam" id="PF00625">
    <property type="entry name" value="Guanylate_kin"/>
    <property type="match status" value="1"/>
</dbReference>
<evidence type="ECO:0000313" key="12">
    <source>
        <dbReference type="Proteomes" id="UP001472866"/>
    </source>
</evidence>
<keyword evidence="12" id="KW-1185">Reference proteome</keyword>
<evidence type="ECO:0000256" key="1">
    <source>
        <dbReference type="ARBA" id="ARBA00005790"/>
    </source>
</evidence>
<protein>
    <recommendedName>
        <fullName evidence="8">Guanylate kinase 1</fullName>
        <ecNumber evidence="2">2.7.4.8</ecNumber>
    </recommendedName>
    <alternativeName>
        <fullName evidence="9">GMP kinase 1</fullName>
    </alternativeName>
</protein>
<dbReference type="GO" id="GO:0004385">
    <property type="term" value="F:GMP kinase activity"/>
    <property type="evidence" value="ECO:0007669"/>
    <property type="project" value="UniProtKB-EC"/>
</dbReference>
<dbReference type="InterPro" id="IPR008145">
    <property type="entry name" value="GK/Ca_channel_bsu"/>
</dbReference>
<evidence type="ECO:0000256" key="4">
    <source>
        <dbReference type="ARBA" id="ARBA00022741"/>
    </source>
</evidence>
<feature type="domain" description="Guanylate kinase-like" evidence="10">
    <location>
        <begin position="10"/>
        <end position="195"/>
    </location>
</feature>
<dbReference type="InterPro" id="IPR027417">
    <property type="entry name" value="P-loop_NTPase"/>
</dbReference>
<keyword evidence="4" id="KW-0547">Nucleotide-binding</keyword>
<evidence type="ECO:0000256" key="3">
    <source>
        <dbReference type="ARBA" id="ARBA00022679"/>
    </source>
</evidence>
<comment type="similarity">
    <text evidence="1">Belongs to the guanylate kinase family.</text>
</comment>
<dbReference type="InterPro" id="IPR008144">
    <property type="entry name" value="Guanylate_kin-like_dom"/>
</dbReference>
<dbReference type="GO" id="GO:0005524">
    <property type="term" value="F:ATP binding"/>
    <property type="evidence" value="ECO:0007669"/>
    <property type="project" value="UniProtKB-KW"/>
</dbReference>
<organism evidence="11 12">
    <name type="scientific">Chloropicon roscoffensis</name>
    <dbReference type="NCBI Taxonomy" id="1461544"/>
    <lineage>
        <taxon>Eukaryota</taxon>
        <taxon>Viridiplantae</taxon>
        <taxon>Chlorophyta</taxon>
        <taxon>Chloropicophyceae</taxon>
        <taxon>Chloropicales</taxon>
        <taxon>Chloropicaceae</taxon>
        <taxon>Chloropicon</taxon>
    </lineage>
</organism>
<proteinExistence type="inferred from homology"/>
<dbReference type="FunFam" id="3.40.50.300:FF:000776">
    <property type="entry name" value="Guanylate kinase 2"/>
    <property type="match status" value="1"/>
</dbReference>
<name>A0AAX4PCW1_9CHLO</name>
<dbReference type="PROSITE" id="PS50052">
    <property type="entry name" value="GUANYLATE_KINASE_2"/>
    <property type="match status" value="1"/>
</dbReference>
<dbReference type="Proteomes" id="UP001472866">
    <property type="component" value="Chromosome 08"/>
</dbReference>
<evidence type="ECO:0000256" key="9">
    <source>
        <dbReference type="ARBA" id="ARBA00081967"/>
    </source>
</evidence>
<evidence type="ECO:0000313" key="11">
    <source>
        <dbReference type="EMBL" id="WZN63978.1"/>
    </source>
</evidence>
<evidence type="ECO:0000256" key="5">
    <source>
        <dbReference type="ARBA" id="ARBA00022777"/>
    </source>
</evidence>